<dbReference type="Gene3D" id="2.150.10.10">
    <property type="entry name" value="Serralysin-like metalloprotease, C-terminal"/>
    <property type="match status" value="2"/>
</dbReference>
<dbReference type="InterPro" id="IPR050557">
    <property type="entry name" value="RTX_toxin/Mannuronan_C5-epim"/>
</dbReference>
<dbReference type="InterPro" id="IPR018511">
    <property type="entry name" value="Hemolysin-typ_Ca-bd_CS"/>
</dbReference>
<name>A0A6J4PNH4_9ACTN</name>
<keyword evidence="2" id="KW-0964">Secreted</keyword>
<organism evidence="4">
    <name type="scientific">uncultured Rubrobacteraceae bacterium</name>
    <dbReference type="NCBI Taxonomy" id="349277"/>
    <lineage>
        <taxon>Bacteria</taxon>
        <taxon>Bacillati</taxon>
        <taxon>Actinomycetota</taxon>
        <taxon>Rubrobacteria</taxon>
        <taxon>Rubrobacterales</taxon>
        <taxon>Rubrobacteraceae</taxon>
        <taxon>environmental samples</taxon>
    </lineage>
</organism>
<evidence type="ECO:0000313" key="4">
    <source>
        <dbReference type="EMBL" id="CAA9417656.1"/>
    </source>
</evidence>
<dbReference type="SUPFAM" id="SSF51120">
    <property type="entry name" value="beta-Roll"/>
    <property type="match status" value="2"/>
</dbReference>
<accession>A0A6J4PNH4</accession>
<dbReference type="PANTHER" id="PTHR38340:SF1">
    <property type="entry name" value="S-LAYER PROTEIN"/>
    <property type="match status" value="1"/>
</dbReference>
<feature type="region of interest" description="Disordered" evidence="3">
    <location>
        <begin position="117"/>
        <end position="205"/>
    </location>
</feature>
<dbReference type="PRINTS" id="PR00313">
    <property type="entry name" value="CABNDNGRPT"/>
</dbReference>
<comment type="subcellular location">
    <subcellularLocation>
        <location evidence="1">Secreted</location>
    </subcellularLocation>
</comment>
<feature type="compositionally biased region" description="Gly residues" evidence="3">
    <location>
        <begin position="184"/>
        <end position="193"/>
    </location>
</feature>
<proteinExistence type="predicted"/>
<dbReference type="GO" id="GO:0005509">
    <property type="term" value="F:calcium ion binding"/>
    <property type="evidence" value="ECO:0007669"/>
    <property type="project" value="InterPro"/>
</dbReference>
<dbReference type="EMBL" id="CADCUT010000144">
    <property type="protein sequence ID" value="CAA9417656.1"/>
    <property type="molecule type" value="Genomic_DNA"/>
</dbReference>
<dbReference type="PROSITE" id="PS00330">
    <property type="entry name" value="HEMOLYSIN_CALCIUM"/>
    <property type="match status" value="1"/>
</dbReference>
<dbReference type="PROSITE" id="PS51257">
    <property type="entry name" value="PROKAR_LIPOPROTEIN"/>
    <property type="match status" value="1"/>
</dbReference>
<dbReference type="AlphaFoldDB" id="A0A6J4PNH4"/>
<dbReference type="InterPro" id="IPR001343">
    <property type="entry name" value="Hemolysn_Ca-bd"/>
</dbReference>
<feature type="compositionally biased region" description="Basic and acidic residues" evidence="3">
    <location>
        <begin position="125"/>
        <end position="148"/>
    </location>
</feature>
<evidence type="ECO:0000256" key="3">
    <source>
        <dbReference type="SAM" id="MobiDB-lite"/>
    </source>
</evidence>
<dbReference type="GO" id="GO:0005576">
    <property type="term" value="C:extracellular region"/>
    <property type="evidence" value="ECO:0007669"/>
    <property type="project" value="UniProtKB-SubCell"/>
</dbReference>
<evidence type="ECO:0000256" key="2">
    <source>
        <dbReference type="ARBA" id="ARBA00022525"/>
    </source>
</evidence>
<evidence type="ECO:0000256" key="1">
    <source>
        <dbReference type="ARBA" id="ARBA00004613"/>
    </source>
</evidence>
<sequence>MFREVEGAVVRRGRSIPVMRASLIGCAFLVVGCAGTRSEAPREEQGSSPQATASEEDRCEGTRTYHIYQVVHKPGYWNGPLRTGSEEDIEKAGKKAGQMTMDFGVYTTNDLPGCPEGGLLLGTGKPDKLDGKQGDDEIRGLEGSDRYLDGGPGSDTIHGGDGDDTPSPPSTLPPTREAPSTSEGGEGLDGGDGNDTLYGGDGDDALHGFDGEDVLYGGDGNDLLTDYYDEQWDKLYCGEGQDEYVAVKNDYVDSSCEKKLSPQRIFGGGA</sequence>
<feature type="region of interest" description="Disordered" evidence="3">
    <location>
        <begin position="38"/>
        <end position="58"/>
    </location>
</feature>
<reference evidence="4" key="1">
    <citation type="submission" date="2020-02" db="EMBL/GenBank/DDBJ databases">
        <authorList>
            <person name="Meier V. D."/>
        </authorList>
    </citation>
    <scope>NUCLEOTIDE SEQUENCE</scope>
    <source>
        <strain evidence="4">AVDCRST_MAG03</strain>
    </source>
</reference>
<dbReference type="InterPro" id="IPR011049">
    <property type="entry name" value="Serralysin-like_metalloprot_C"/>
</dbReference>
<dbReference type="Pfam" id="PF00353">
    <property type="entry name" value="HemolysinCabind"/>
    <property type="match status" value="3"/>
</dbReference>
<dbReference type="PANTHER" id="PTHR38340">
    <property type="entry name" value="S-LAYER PROTEIN"/>
    <property type="match status" value="1"/>
</dbReference>
<gene>
    <name evidence="4" type="ORF">AVDCRST_MAG03-2312</name>
</gene>
<protein>
    <recommendedName>
        <fullName evidence="5">Alkaline phosphatase</fullName>
    </recommendedName>
</protein>
<evidence type="ECO:0008006" key="5">
    <source>
        <dbReference type="Google" id="ProtNLM"/>
    </source>
</evidence>